<proteinExistence type="predicted"/>
<accession>A0AAX3WF17</accession>
<evidence type="ECO:0000313" key="2">
    <source>
        <dbReference type="Proteomes" id="UP001223720"/>
    </source>
</evidence>
<dbReference type="Proteomes" id="UP001223720">
    <property type="component" value="Chromosome"/>
</dbReference>
<gene>
    <name evidence="1" type="ORF">KEC54_00525</name>
</gene>
<name>A0AAX3WF17_METEX</name>
<dbReference type="AlphaFoldDB" id="A0AAX3WF17"/>
<organism evidence="1 2">
    <name type="scientific">Methylorubrum extorquens</name>
    <name type="common">Methylobacterium dichloromethanicum</name>
    <name type="synonym">Methylobacterium extorquens</name>
    <dbReference type="NCBI Taxonomy" id="408"/>
    <lineage>
        <taxon>Bacteria</taxon>
        <taxon>Pseudomonadati</taxon>
        <taxon>Pseudomonadota</taxon>
        <taxon>Alphaproteobacteria</taxon>
        <taxon>Hyphomicrobiales</taxon>
        <taxon>Methylobacteriaceae</taxon>
        <taxon>Methylorubrum</taxon>
    </lineage>
</organism>
<reference evidence="1" key="1">
    <citation type="journal article" date="2022" name="Biotechnol. Bioprocess Eng.">
        <title>Pan-genome Analysis Reveals Comparative Genomic Features of Central Metabolic Pathways in Methylorubrum extorquens.</title>
        <authorList>
            <person name="Lee G.M."/>
            <person name="Scott-Nevros Z.K."/>
            <person name="Lee S.-M."/>
            <person name="Kim D."/>
        </authorList>
    </citation>
    <scope>NUCLEOTIDE SEQUENCE</scope>
    <source>
        <strain evidence="1">ATCC 55366</strain>
    </source>
</reference>
<protein>
    <submittedName>
        <fullName evidence="1">Uncharacterized protein</fullName>
    </submittedName>
</protein>
<evidence type="ECO:0000313" key="1">
    <source>
        <dbReference type="EMBL" id="WHQ70197.1"/>
    </source>
</evidence>
<dbReference type="RefSeq" id="WP_012251971.1">
    <property type="nucleotide sequence ID" value="NZ_CP073633.1"/>
</dbReference>
<sequence length="184" mass="21205">MHPKIQNLLKAQTDLHAWLECQFARAGSYQIDRGTQFDLTFDDYVDLWRLSRLKKVVQLMNAGRLRSRMRHPDRGWVLSWSNKAARKTGVMNKHTACIIQRLTSKLRFYLQKGERHTDAARAKIGAAKRGKPLTAAHKEAIRAARTGLAQSEEHKRKRIEAIRATKQRRREERLALIAQAAKTA</sequence>
<dbReference type="EMBL" id="CP073633">
    <property type="protein sequence ID" value="WHQ70197.1"/>
    <property type="molecule type" value="Genomic_DNA"/>
</dbReference>